<accession>A0ABN8XMH6</accession>
<evidence type="ECO:0000256" key="1">
    <source>
        <dbReference type="SAM" id="Phobius"/>
    </source>
</evidence>
<protein>
    <submittedName>
        <fullName evidence="2">Uncharacterized protein</fullName>
    </submittedName>
</protein>
<gene>
    <name evidence="2" type="ORF">MRATA1EN1_LOCUS31006</name>
</gene>
<feature type="transmembrane region" description="Helical" evidence="1">
    <location>
        <begin position="202"/>
        <end position="221"/>
    </location>
</feature>
<dbReference type="Proteomes" id="UP001176941">
    <property type="component" value="Unassembled WGS sequence"/>
</dbReference>
<dbReference type="EMBL" id="CATKSN020000275">
    <property type="protein sequence ID" value="CAI9149388.1"/>
    <property type="molecule type" value="Genomic_DNA"/>
</dbReference>
<organism evidence="2 3">
    <name type="scientific">Rangifer tarandus platyrhynchus</name>
    <name type="common">Svalbard reindeer</name>
    <dbReference type="NCBI Taxonomy" id="3082113"/>
    <lineage>
        <taxon>Eukaryota</taxon>
        <taxon>Metazoa</taxon>
        <taxon>Chordata</taxon>
        <taxon>Craniata</taxon>
        <taxon>Vertebrata</taxon>
        <taxon>Euteleostomi</taxon>
        <taxon>Mammalia</taxon>
        <taxon>Eutheria</taxon>
        <taxon>Laurasiatheria</taxon>
        <taxon>Artiodactyla</taxon>
        <taxon>Ruminantia</taxon>
        <taxon>Pecora</taxon>
        <taxon>Cervidae</taxon>
        <taxon>Odocoileinae</taxon>
        <taxon>Rangifer</taxon>
    </lineage>
</organism>
<keyword evidence="1" id="KW-0472">Membrane</keyword>
<evidence type="ECO:0000313" key="3">
    <source>
        <dbReference type="Proteomes" id="UP001176941"/>
    </source>
</evidence>
<name>A0ABN8XMH6_RANTA</name>
<keyword evidence="1" id="KW-0812">Transmembrane</keyword>
<proteinExistence type="predicted"/>
<dbReference type="Gene3D" id="2.40.30.10">
    <property type="entry name" value="Translation factors"/>
    <property type="match status" value="1"/>
</dbReference>
<keyword evidence="3" id="KW-1185">Reference proteome</keyword>
<dbReference type="InterPro" id="IPR017938">
    <property type="entry name" value="Riboflavin_synthase-like_b-brl"/>
</dbReference>
<comment type="caution">
    <text evidence="2">The sequence shown here is derived from an EMBL/GenBank/DDBJ whole genome shotgun (WGS) entry which is preliminary data.</text>
</comment>
<reference evidence="2" key="1">
    <citation type="submission" date="2023-04" db="EMBL/GenBank/DDBJ databases">
        <authorList>
            <consortium name="ELIXIR-Norway"/>
        </authorList>
    </citation>
    <scope>NUCLEOTIDE SEQUENCE [LARGE SCALE GENOMIC DNA]</scope>
</reference>
<evidence type="ECO:0000313" key="2">
    <source>
        <dbReference type="EMBL" id="CAI9149388.1"/>
    </source>
</evidence>
<dbReference type="SUPFAM" id="SSF63380">
    <property type="entry name" value="Riboflavin synthase domain-like"/>
    <property type="match status" value="1"/>
</dbReference>
<keyword evidence="1" id="KW-1133">Transmembrane helix</keyword>
<sequence length="237" mass="26619">MRCYARAGELQASSRARCWSGWRDLLSIVAGATSSPERHVFLQNVDCVKKHLYRNPNTGVREPAKDGLCSTYICNVRAGDTVAVSAREIILFLGSWSEASLPYMAEWRALKAKNGEYGVDIQLRLVATRRGQEENLRTECLVSFGSRFAGSEPAFGHIRFVLTASPSRAKLELSRTRYTAIVYNGREYSHGYCTTSSATTTLLLLLALMLLLLLLLPFLVLQLRALLYGNWQHHCHY</sequence>